<sequence>MLKTVFPTILLIVCSLSYGQNNLENTDLKYDFAGKLSTDELKFTKLQFDWDSEDILIVNYTQLRTDCHFDNHTHKINSGKWWRKFYSETDISNSLVVFLCSEKHEGIKGLYVDRTNFFLKHFFSRKKSCFAVLIINKNGDYLQFNGHYSEEQVSNYTQYLKSLL</sequence>
<evidence type="ECO:0000313" key="2">
    <source>
        <dbReference type="Proteomes" id="UP001596162"/>
    </source>
</evidence>
<gene>
    <name evidence="1" type="ORF">ACFPH8_08615</name>
</gene>
<keyword evidence="2" id="KW-1185">Reference proteome</keyword>
<dbReference type="EMBL" id="JBHSLA010000003">
    <property type="protein sequence ID" value="MFC5195385.1"/>
    <property type="molecule type" value="Genomic_DNA"/>
</dbReference>
<proteinExistence type="predicted"/>
<organism evidence="1 2">
    <name type="scientific">Bizionia hallyeonensis</name>
    <dbReference type="NCBI Taxonomy" id="1123757"/>
    <lineage>
        <taxon>Bacteria</taxon>
        <taxon>Pseudomonadati</taxon>
        <taxon>Bacteroidota</taxon>
        <taxon>Flavobacteriia</taxon>
        <taxon>Flavobacteriales</taxon>
        <taxon>Flavobacteriaceae</taxon>
        <taxon>Bizionia</taxon>
    </lineage>
</organism>
<accession>A0ABW0C7Z1</accession>
<evidence type="ECO:0000313" key="1">
    <source>
        <dbReference type="EMBL" id="MFC5195385.1"/>
    </source>
</evidence>
<dbReference type="Proteomes" id="UP001596162">
    <property type="component" value="Unassembled WGS sequence"/>
</dbReference>
<dbReference type="RefSeq" id="WP_376860171.1">
    <property type="nucleotide sequence ID" value="NZ_JBHSLA010000003.1"/>
</dbReference>
<protein>
    <submittedName>
        <fullName evidence="1">Uncharacterized protein</fullName>
    </submittedName>
</protein>
<comment type="caution">
    <text evidence="1">The sequence shown here is derived from an EMBL/GenBank/DDBJ whole genome shotgun (WGS) entry which is preliminary data.</text>
</comment>
<reference evidence="2" key="1">
    <citation type="journal article" date="2019" name="Int. J. Syst. Evol. Microbiol.">
        <title>The Global Catalogue of Microorganisms (GCM) 10K type strain sequencing project: providing services to taxonomists for standard genome sequencing and annotation.</title>
        <authorList>
            <consortium name="The Broad Institute Genomics Platform"/>
            <consortium name="The Broad Institute Genome Sequencing Center for Infectious Disease"/>
            <person name="Wu L."/>
            <person name="Ma J."/>
        </authorList>
    </citation>
    <scope>NUCLEOTIDE SEQUENCE [LARGE SCALE GENOMIC DNA]</scope>
    <source>
        <strain evidence="2">JCM 17978</strain>
    </source>
</reference>
<name>A0ABW0C7Z1_9FLAO</name>